<keyword evidence="1" id="KW-0732">Signal</keyword>
<comment type="caution">
    <text evidence="2">The sequence shown here is derived from an EMBL/GenBank/DDBJ whole genome shotgun (WGS) entry which is preliminary data.</text>
</comment>
<sequence>MISPRIYIFIALLMLILPVHGINYVGSLTGSECRAYFESDDVNKNLQALFSCPKKWRPKSKKRISRFESQEFFPVDDEDRK</sequence>
<name>A0A813PL74_ADIRI</name>
<evidence type="ECO:0000313" key="2">
    <source>
        <dbReference type="EMBL" id="CAF0756973.1"/>
    </source>
</evidence>
<reference evidence="2" key="1">
    <citation type="submission" date="2021-02" db="EMBL/GenBank/DDBJ databases">
        <authorList>
            <person name="Nowell W R."/>
        </authorList>
    </citation>
    <scope>NUCLEOTIDE SEQUENCE</scope>
</reference>
<keyword evidence="3" id="KW-1185">Reference proteome</keyword>
<evidence type="ECO:0000313" key="3">
    <source>
        <dbReference type="Proteomes" id="UP000663828"/>
    </source>
</evidence>
<organism evidence="2 3">
    <name type="scientific">Adineta ricciae</name>
    <name type="common">Rotifer</name>
    <dbReference type="NCBI Taxonomy" id="249248"/>
    <lineage>
        <taxon>Eukaryota</taxon>
        <taxon>Metazoa</taxon>
        <taxon>Spiralia</taxon>
        <taxon>Gnathifera</taxon>
        <taxon>Rotifera</taxon>
        <taxon>Eurotatoria</taxon>
        <taxon>Bdelloidea</taxon>
        <taxon>Adinetida</taxon>
        <taxon>Adinetidae</taxon>
        <taxon>Adineta</taxon>
    </lineage>
</organism>
<accession>A0A813PL74</accession>
<gene>
    <name evidence="2" type="ORF">XAT740_LOCUS727</name>
</gene>
<feature type="chain" id="PRO_5032640011" evidence="1">
    <location>
        <begin position="22"/>
        <end position="81"/>
    </location>
</feature>
<protein>
    <submittedName>
        <fullName evidence="2">Uncharacterized protein</fullName>
    </submittedName>
</protein>
<feature type="signal peptide" evidence="1">
    <location>
        <begin position="1"/>
        <end position="21"/>
    </location>
</feature>
<dbReference type="AlphaFoldDB" id="A0A813PL74"/>
<dbReference type="Proteomes" id="UP000663828">
    <property type="component" value="Unassembled WGS sequence"/>
</dbReference>
<evidence type="ECO:0000256" key="1">
    <source>
        <dbReference type="SAM" id="SignalP"/>
    </source>
</evidence>
<proteinExistence type="predicted"/>
<dbReference type="EMBL" id="CAJNOR010000021">
    <property type="protein sequence ID" value="CAF0756973.1"/>
    <property type="molecule type" value="Genomic_DNA"/>
</dbReference>